<sequence>MDAYLGLLKNATNESAARIILDALENDSLFHFTRLLEAPPIAKLAESDEFKPYLRLLEIFSFGTLSDYKLLSQQLPEINGHQLEKLKYLTLVTLASHAKVLQYNDLMSELECTDEQQMEDLVIESIYNGLLSAKLDQQRRLVEVDFVVGRDASRADLREMLSVLNSWSAVCDTALSDLNSRISNVSSEAVAKQMAEKDFTERLQEVRVKYAPVAGDGDEPLHSSQYTSTEYQREEQRKATTS</sequence>
<feature type="compositionally biased region" description="Basic and acidic residues" evidence="3">
    <location>
        <begin position="231"/>
        <end position="242"/>
    </location>
</feature>
<reference evidence="5 6" key="1">
    <citation type="submission" date="2016-07" db="EMBL/GenBank/DDBJ databases">
        <title>Pervasive Adenine N6-methylation of Active Genes in Fungi.</title>
        <authorList>
            <consortium name="DOE Joint Genome Institute"/>
            <person name="Mondo S.J."/>
            <person name="Dannebaum R.O."/>
            <person name="Kuo R.C."/>
            <person name="Labutti K."/>
            <person name="Haridas S."/>
            <person name="Kuo A."/>
            <person name="Salamov A."/>
            <person name="Ahrendt S.R."/>
            <person name="Lipzen A."/>
            <person name="Sullivan W."/>
            <person name="Andreopoulos W.B."/>
            <person name="Clum A."/>
            <person name="Lindquist E."/>
            <person name="Daum C."/>
            <person name="Ramamoorthy G.K."/>
            <person name="Gryganskyi A."/>
            <person name="Culley D."/>
            <person name="Magnuson J.K."/>
            <person name="James T.Y."/>
            <person name="O'Malley M.A."/>
            <person name="Stajich J.E."/>
            <person name="Spatafora J.W."/>
            <person name="Visel A."/>
            <person name="Grigoriev I.V."/>
        </authorList>
    </citation>
    <scope>NUCLEOTIDE SEQUENCE [LARGE SCALE GENOMIC DNA]</scope>
    <source>
        <strain evidence="5 6">ATCC 12442</strain>
    </source>
</reference>
<evidence type="ECO:0000313" key="6">
    <source>
        <dbReference type="Proteomes" id="UP000193922"/>
    </source>
</evidence>
<dbReference type="GO" id="GO:0008180">
    <property type="term" value="C:COP9 signalosome"/>
    <property type="evidence" value="ECO:0007669"/>
    <property type="project" value="UniProtKB-KW"/>
</dbReference>
<dbReference type="SMART" id="SM00088">
    <property type="entry name" value="PINT"/>
    <property type="match status" value="1"/>
</dbReference>
<comment type="caution">
    <text evidence="5">The sequence shown here is derived from an EMBL/GenBank/DDBJ whole genome shotgun (WGS) entry which is preliminary data.</text>
</comment>
<dbReference type="OrthoDB" id="10265275at2759"/>
<feature type="region of interest" description="Disordered" evidence="3">
    <location>
        <begin position="211"/>
        <end position="242"/>
    </location>
</feature>
<dbReference type="GeneID" id="63807925"/>
<dbReference type="PANTHER" id="PTHR15350">
    <property type="entry name" value="COP9 SIGNALOSOME COMPLEX SUBUNIT 7/DENDRITIC CELL PROTEIN GA17"/>
    <property type="match status" value="1"/>
</dbReference>
<comment type="similarity">
    <text evidence="1">Belongs to the CSN7/EIF3M family. CSN7 subfamily.</text>
</comment>
<keyword evidence="6" id="KW-1185">Reference proteome</keyword>
<dbReference type="STRING" id="61395.A0A1Y1WFP6"/>
<dbReference type="AlphaFoldDB" id="A0A1Y1WFP6"/>
<evidence type="ECO:0000313" key="5">
    <source>
        <dbReference type="EMBL" id="ORX72329.1"/>
    </source>
</evidence>
<dbReference type="PANTHER" id="PTHR15350:SF5">
    <property type="entry name" value="COP9 SIGNALOSOME COMPLEX SUBUNIT 7"/>
    <property type="match status" value="1"/>
</dbReference>
<proteinExistence type="inferred from homology"/>
<evidence type="ECO:0000259" key="4">
    <source>
        <dbReference type="PROSITE" id="PS50250"/>
    </source>
</evidence>
<evidence type="ECO:0000256" key="2">
    <source>
        <dbReference type="ARBA" id="ARBA00022790"/>
    </source>
</evidence>
<gene>
    <name evidence="5" type="ORF">DL89DRAFT_321382</name>
</gene>
<dbReference type="InterPro" id="IPR045237">
    <property type="entry name" value="COPS7/eIF3m"/>
</dbReference>
<protein>
    <recommendedName>
        <fullName evidence="4">PCI domain-containing protein</fullName>
    </recommendedName>
</protein>
<dbReference type="Pfam" id="PF01399">
    <property type="entry name" value="PCI"/>
    <property type="match status" value="1"/>
</dbReference>
<evidence type="ECO:0000256" key="3">
    <source>
        <dbReference type="SAM" id="MobiDB-lite"/>
    </source>
</evidence>
<organism evidence="5 6">
    <name type="scientific">Linderina pennispora</name>
    <dbReference type="NCBI Taxonomy" id="61395"/>
    <lineage>
        <taxon>Eukaryota</taxon>
        <taxon>Fungi</taxon>
        <taxon>Fungi incertae sedis</taxon>
        <taxon>Zoopagomycota</taxon>
        <taxon>Kickxellomycotina</taxon>
        <taxon>Kickxellomycetes</taxon>
        <taxon>Kickxellales</taxon>
        <taxon>Kickxellaceae</taxon>
        <taxon>Linderina</taxon>
    </lineage>
</organism>
<accession>A0A1Y1WFP6</accession>
<feature type="domain" description="PCI" evidence="4">
    <location>
        <begin position="1"/>
        <end position="149"/>
    </location>
</feature>
<keyword evidence="2" id="KW-0736">Signalosome</keyword>
<dbReference type="PROSITE" id="PS50250">
    <property type="entry name" value="PCI"/>
    <property type="match status" value="1"/>
</dbReference>
<dbReference type="RefSeq" id="XP_040745753.1">
    <property type="nucleotide sequence ID" value="XM_040891277.1"/>
</dbReference>
<dbReference type="EMBL" id="MCFD01000003">
    <property type="protein sequence ID" value="ORX72329.1"/>
    <property type="molecule type" value="Genomic_DNA"/>
</dbReference>
<evidence type="ECO:0000256" key="1">
    <source>
        <dbReference type="ARBA" id="ARBA00008482"/>
    </source>
</evidence>
<dbReference type="InterPro" id="IPR000717">
    <property type="entry name" value="PCI_dom"/>
</dbReference>
<dbReference type="Proteomes" id="UP000193922">
    <property type="component" value="Unassembled WGS sequence"/>
</dbReference>
<name>A0A1Y1WFP6_9FUNG</name>